<organism evidence="7 8">
    <name type="scientific">Geosporobacter subterraneus DSM 17957</name>
    <dbReference type="NCBI Taxonomy" id="1121919"/>
    <lineage>
        <taxon>Bacteria</taxon>
        <taxon>Bacillati</taxon>
        <taxon>Bacillota</taxon>
        <taxon>Clostridia</taxon>
        <taxon>Peptostreptococcales</taxon>
        <taxon>Thermotaleaceae</taxon>
        <taxon>Geosporobacter</taxon>
    </lineage>
</organism>
<dbReference type="Proteomes" id="UP000184536">
    <property type="component" value="Unassembled WGS sequence"/>
</dbReference>
<keyword evidence="2 6" id="KW-0418">Kinase</keyword>
<dbReference type="PANTHER" id="PTHR20275">
    <property type="entry name" value="NAD KINASE"/>
    <property type="match status" value="1"/>
</dbReference>
<gene>
    <name evidence="6" type="primary">nadK</name>
    <name evidence="7" type="ORF">SAMN02745975_01096</name>
</gene>
<keyword evidence="6" id="KW-0547">Nucleotide-binding</keyword>
<sequence length="270" mass="30833">MMNNNNCLINIVSNDRPISKETGRILREKLEKNGFTIAETFDYKADLVICIGGDGSFLRTLHEYRFPDIPIIGINTGHLGFFQELSPYQLDEFIFRYQKGDYVIQELHPVEALVCTRTSCIEIMGINEITIKGDKSRTIHLNISLDESFVEKFSGDGILVATPTGSTAYNYSLGGSIVDPRLNLLQITPIAPINTIAYRSFTSSVIVPKETAIKIHPEYTFENSILIVTDGMEHKYNEIVEIYLKMSKMKTKLLRLRNYDFWNKVKEKFL</sequence>
<evidence type="ECO:0000256" key="2">
    <source>
        <dbReference type="ARBA" id="ARBA00022777"/>
    </source>
</evidence>
<feature type="binding site" evidence="6">
    <location>
        <position position="59"/>
    </location>
    <ligand>
        <name>NAD(+)</name>
        <dbReference type="ChEBI" id="CHEBI:57540"/>
    </ligand>
</feature>
<dbReference type="Pfam" id="PF01513">
    <property type="entry name" value="NAD_kinase"/>
    <property type="match status" value="1"/>
</dbReference>
<dbReference type="GO" id="GO:0019674">
    <property type="term" value="P:NAD+ metabolic process"/>
    <property type="evidence" value="ECO:0007669"/>
    <property type="project" value="InterPro"/>
</dbReference>
<feature type="binding site" evidence="6">
    <location>
        <begin position="167"/>
        <end position="172"/>
    </location>
    <ligand>
        <name>NAD(+)</name>
        <dbReference type="ChEBI" id="CHEBI:57540"/>
    </ligand>
</feature>
<evidence type="ECO:0000313" key="8">
    <source>
        <dbReference type="Proteomes" id="UP000184536"/>
    </source>
</evidence>
<comment type="catalytic activity">
    <reaction evidence="5 6">
        <text>NAD(+) + ATP = ADP + NADP(+) + H(+)</text>
        <dbReference type="Rhea" id="RHEA:18629"/>
        <dbReference type="ChEBI" id="CHEBI:15378"/>
        <dbReference type="ChEBI" id="CHEBI:30616"/>
        <dbReference type="ChEBI" id="CHEBI:57540"/>
        <dbReference type="ChEBI" id="CHEBI:58349"/>
        <dbReference type="ChEBI" id="CHEBI:456216"/>
        <dbReference type="EC" id="2.7.1.23"/>
    </reaction>
</comment>
<feature type="binding site" evidence="6">
    <location>
        <position position="137"/>
    </location>
    <ligand>
        <name>NAD(+)</name>
        <dbReference type="ChEBI" id="CHEBI:57540"/>
    </ligand>
</feature>
<comment type="subcellular location">
    <subcellularLocation>
        <location evidence="6">Cytoplasm</location>
    </subcellularLocation>
</comment>
<dbReference type="InterPro" id="IPR017438">
    <property type="entry name" value="ATP-NAD_kinase_N"/>
</dbReference>
<dbReference type="HAMAP" id="MF_00361">
    <property type="entry name" value="NAD_kinase"/>
    <property type="match status" value="1"/>
</dbReference>
<protein>
    <recommendedName>
        <fullName evidence="6">NAD kinase</fullName>
        <ecNumber evidence="6">2.7.1.23</ecNumber>
    </recommendedName>
    <alternativeName>
        <fullName evidence="6">ATP-dependent NAD kinase</fullName>
    </alternativeName>
</protein>
<dbReference type="InterPro" id="IPR017437">
    <property type="entry name" value="ATP-NAD_kinase_PpnK-typ_C"/>
</dbReference>
<dbReference type="SUPFAM" id="SSF111331">
    <property type="entry name" value="NAD kinase/diacylglycerol kinase-like"/>
    <property type="match status" value="1"/>
</dbReference>
<evidence type="ECO:0000256" key="6">
    <source>
        <dbReference type="HAMAP-Rule" id="MF_00361"/>
    </source>
</evidence>
<dbReference type="EMBL" id="FQZV01000012">
    <property type="protein sequence ID" value="SHJ01360.1"/>
    <property type="molecule type" value="Genomic_DNA"/>
</dbReference>
<accession>A0A1M6FUL5</accession>
<keyword evidence="1 6" id="KW-0808">Transferase</keyword>
<keyword evidence="8" id="KW-1185">Reference proteome</keyword>
<dbReference type="Pfam" id="PF20143">
    <property type="entry name" value="NAD_kinase_C"/>
    <property type="match status" value="1"/>
</dbReference>
<feature type="binding site" evidence="6">
    <location>
        <position position="156"/>
    </location>
    <ligand>
        <name>NAD(+)</name>
        <dbReference type="ChEBI" id="CHEBI:57540"/>
    </ligand>
</feature>
<comment type="caution">
    <text evidence="6">Lacks conserved residue(s) required for the propagation of feature annotation.</text>
</comment>
<feature type="binding site" evidence="6">
    <location>
        <position position="191"/>
    </location>
    <ligand>
        <name>NAD(+)</name>
        <dbReference type="ChEBI" id="CHEBI:57540"/>
    </ligand>
</feature>
<dbReference type="InterPro" id="IPR016064">
    <property type="entry name" value="NAD/diacylglycerol_kinase_sf"/>
</dbReference>
<evidence type="ECO:0000256" key="4">
    <source>
        <dbReference type="ARBA" id="ARBA00023027"/>
    </source>
</evidence>
<dbReference type="EC" id="2.7.1.23" evidence="6"/>
<name>A0A1M6FUL5_9FIRM</name>
<comment type="similarity">
    <text evidence="6">Belongs to the NAD kinase family.</text>
</comment>
<feature type="binding site" evidence="6">
    <location>
        <begin position="127"/>
        <end position="128"/>
    </location>
    <ligand>
        <name>NAD(+)</name>
        <dbReference type="ChEBI" id="CHEBI:57540"/>
    </ligand>
</feature>
<dbReference type="GO" id="GO:0006741">
    <property type="term" value="P:NADP+ biosynthetic process"/>
    <property type="evidence" value="ECO:0007669"/>
    <property type="project" value="UniProtKB-UniRule"/>
</dbReference>
<keyword evidence="6" id="KW-0067">ATP-binding</keyword>
<evidence type="ECO:0000313" key="7">
    <source>
        <dbReference type="EMBL" id="SHJ01360.1"/>
    </source>
</evidence>
<proteinExistence type="inferred from homology"/>
<dbReference type="InterPro" id="IPR002504">
    <property type="entry name" value="NADK"/>
</dbReference>
<dbReference type="PANTHER" id="PTHR20275:SF0">
    <property type="entry name" value="NAD KINASE"/>
    <property type="match status" value="1"/>
</dbReference>
<dbReference type="GO" id="GO:0003951">
    <property type="term" value="F:NAD+ kinase activity"/>
    <property type="evidence" value="ECO:0007669"/>
    <property type="project" value="UniProtKB-UniRule"/>
</dbReference>
<comment type="cofactor">
    <cofactor evidence="6">
        <name>a divalent metal cation</name>
        <dbReference type="ChEBI" id="CHEBI:60240"/>
    </cofactor>
</comment>
<dbReference type="AlphaFoldDB" id="A0A1M6FUL5"/>
<dbReference type="GO" id="GO:0046872">
    <property type="term" value="F:metal ion binding"/>
    <property type="evidence" value="ECO:0007669"/>
    <property type="project" value="UniProtKB-UniRule"/>
</dbReference>
<evidence type="ECO:0000256" key="5">
    <source>
        <dbReference type="ARBA" id="ARBA00047925"/>
    </source>
</evidence>
<dbReference type="STRING" id="1121919.SAMN02745975_01096"/>
<reference evidence="8" key="1">
    <citation type="submission" date="2016-11" db="EMBL/GenBank/DDBJ databases">
        <authorList>
            <person name="Varghese N."/>
            <person name="Submissions S."/>
        </authorList>
    </citation>
    <scope>NUCLEOTIDE SEQUENCE [LARGE SCALE GENOMIC DNA]</scope>
    <source>
        <strain evidence="8">DSM 17957</strain>
    </source>
</reference>
<keyword evidence="4 6" id="KW-0520">NAD</keyword>
<dbReference type="GO" id="GO:0005737">
    <property type="term" value="C:cytoplasm"/>
    <property type="evidence" value="ECO:0007669"/>
    <property type="project" value="UniProtKB-SubCell"/>
</dbReference>
<keyword evidence="6" id="KW-0963">Cytoplasm</keyword>
<dbReference type="GO" id="GO:0005524">
    <property type="term" value="F:ATP binding"/>
    <property type="evidence" value="ECO:0007669"/>
    <property type="project" value="UniProtKB-KW"/>
</dbReference>
<feature type="binding site" evidence="6">
    <location>
        <begin position="54"/>
        <end position="55"/>
    </location>
    <ligand>
        <name>NAD(+)</name>
        <dbReference type="ChEBI" id="CHEBI:57540"/>
    </ligand>
</feature>
<dbReference type="Gene3D" id="3.40.50.10330">
    <property type="entry name" value="Probable inorganic polyphosphate/atp-NAD kinase, domain 1"/>
    <property type="match status" value="1"/>
</dbReference>
<dbReference type="Gene3D" id="2.60.200.30">
    <property type="entry name" value="Probable inorganic polyphosphate/atp-NAD kinase, domain 2"/>
    <property type="match status" value="1"/>
</dbReference>
<keyword evidence="3 6" id="KW-0521">NADP</keyword>
<evidence type="ECO:0000256" key="1">
    <source>
        <dbReference type="ARBA" id="ARBA00022679"/>
    </source>
</evidence>
<comment type="function">
    <text evidence="6">Involved in the regulation of the intracellular balance of NAD and NADP, and is a key enzyme in the biosynthesis of NADP. Catalyzes specifically the phosphorylation on 2'-hydroxyl of the adenosine moiety of NAD to yield NADP.</text>
</comment>
<feature type="active site" description="Proton acceptor" evidence="6">
    <location>
        <position position="54"/>
    </location>
</feature>
<evidence type="ECO:0000256" key="3">
    <source>
        <dbReference type="ARBA" id="ARBA00022857"/>
    </source>
</evidence>
<dbReference type="GO" id="GO:0051287">
    <property type="term" value="F:NAD binding"/>
    <property type="evidence" value="ECO:0007669"/>
    <property type="project" value="UniProtKB-ARBA"/>
</dbReference>